<proteinExistence type="predicted"/>
<organism evidence="2">
    <name type="scientific">Pseudo-nitzschia australis</name>
    <dbReference type="NCBI Taxonomy" id="44445"/>
    <lineage>
        <taxon>Eukaryota</taxon>
        <taxon>Sar</taxon>
        <taxon>Stramenopiles</taxon>
        <taxon>Ochrophyta</taxon>
        <taxon>Bacillariophyta</taxon>
        <taxon>Bacillariophyceae</taxon>
        <taxon>Bacillariophycidae</taxon>
        <taxon>Bacillariales</taxon>
        <taxon>Bacillariaceae</taxon>
        <taxon>Pseudo-nitzschia</taxon>
    </lineage>
</organism>
<sequence length="224" mass="25347">MVSSIADPTSVMLVERTTGRRTRPTVNANATTSANESSKQHHGDDDERREQQSPFDPDFTTILRNIFRIDFAIATNRGRDHPVAVSLRDAYVYTWEGFRDLSARDITQLTIPKPSGLRVPLVHNLKKQLLVLREFAIHHEKDDDDSTITANNQQNIAELYTYENFSRFRRAQNEGYPTAYWIPNTVSVDVNVNIPSVGDNDNDSFVSLPSSAASVASTVWSDWY</sequence>
<accession>A0A7S4AP31</accession>
<feature type="compositionally biased region" description="Basic and acidic residues" evidence="1">
    <location>
        <begin position="38"/>
        <end position="51"/>
    </location>
</feature>
<dbReference type="EMBL" id="HBIX01021130">
    <property type="protein sequence ID" value="CAE0722096.1"/>
    <property type="molecule type" value="Transcribed_RNA"/>
</dbReference>
<reference evidence="2" key="1">
    <citation type="submission" date="2021-01" db="EMBL/GenBank/DDBJ databases">
        <authorList>
            <person name="Corre E."/>
            <person name="Pelletier E."/>
            <person name="Niang G."/>
            <person name="Scheremetjew M."/>
            <person name="Finn R."/>
            <person name="Kale V."/>
            <person name="Holt S."/>
            <person name="Cochrane G."/>
            <person name="Meng A."/>
            <person name="Brown T."/>
            <person name="Cohen L."/>
        </authorList>
    </citation>
    <scope>NUCLEOTIDE SEQUENCE</scope>
    <source>
        <strain evidence="2">10249 10 AB</strain>
    </source>
</reference>
<feature type="region of interest" description="Disordered" evidence="1">
    <location>
        <begin position="1"/>
        <end position="56"/>
    </location>
</feature>
<gene>
    <name evidence="2" type="ORF">PAUS00366_LOCUS14851</name>
</gene>
<evidence type="ECO:0000313" key="2">
    <source>
        <dbReference type="EMBL" id="CAE0722096.1"/>
    </source>
</evidence>
<evidence type="ECO:0000256" key="1">
    <source>
        <dbReference type="SAM" id="MobiDB-lite"/>
    </source>
</evidence>
<protein>
    <submittedName>
        <fullName evidence="2">Uncharacterized protein</fullName>
    </submittedName>
</protein>
<name>A0A7S4AP31_9STRA</name>
<feature type="compositionally biased region" description="Polar residues" evidence="1">
    <location>
        <begin position="24"/>
        <end position="37"/>
    </location>
</feature>
<dbReference type="AlphaFoldDB" id="A0A7S4AP31"/>